<proteinExistence type="predicted"/>
<sequence length="106" mass="12184">MPCQERKRKKKKKKREEKEKALSEDLFGRIGAQISACIRLFRHAPLHPRLQHAAEAAFHPSQLCCTQLLHTGRKDASHEVKREKEYKQGENKQARAGESPMGLLLD</sequence>
<evidence type="ECO:0000313" key="3">
    <source>
        <dbReference type="Proteomes" id="UP000815325"/>
    </source>
</evidence>
<evidence type="ECO:0000256" key="1">
    <source>
        <dbReference type="SAM" id="MobiDB-lite"/>
    </source>
</evidence>
<evidence type="ECO:0008006" key="4">
    <source>
        <dbReference type="Google" id="ProtNLM"/>
    </source>
</evidence>
<dbReference type="EMBL" id="MU070542">
    <property type="protein sequence ID" value="KAF5827280.1"/>
    <property type="molecule type" value="Genomic_DNA"/>
</dbReference>
<comment type="caution">
    <text evidence="2">The sequence shown here is derived from an EMBL/GenBank/DDBJ whole genome shotgun (WGS) entry which is preliminary data.</text>
</comment>
<feature type="region of interest" description="Disordered" evidence="1">
    <location>
        <begin position="74"/>
        <end position="106"/>
    </location>
</feature>
<gene>
    <name evidence="2" type="ORF">DUNSADRAFT_1007</name>
</gene>
<feature type="compositionally biased region" description="Basic and acidic residues" evidence="1">
    <location>
        <begin position="74"/>
        <end position="95"/>
    </location>
</feature>
<accession>A0ABQ7FY38</accession>
<protein>
    <recommendedName>
        <fullName evidence="4">Encoded protein</fullName>
    </recommendedName>
</protein>
<reference evidence="2" key="1">
    <citation type="submission" date="2017-08" db="EMBL/GenBank/DDBJ databases">
        <authorList>
            <person name="Polle J.E."/>
            <person name="Barry K."/>
            <person name="Cushman J."/>
            <person name="Schmutz J."/>
            <person name="Tran D."/>
            <person name="Hathwaick L.T."/>
            <person name="Yim W.C."/>
            <person name="Jenkins J."/>
            <person name="Mckie-Krisberg Z.M."/>
            <person name="Prochnik S."/>
            <person name="Lindquist E."/>
            <person name="Dockter R.B."/>
            <person name="Adam C."/>
            <person name="Molina H."/>
            <person name="Bunkerborg J."/>
            <person name="Jin E."/>
            <person name="Buchheim M."/>
            <person name="Magnuson J."/>
        </authorList>
    </citation>
    <scope>NUCLEOTIDE SEQUENCE</scope>
    <source>
        <strain evidence="2">CCAP 19/18</strain>
    </source>
</reference>
<keyword evidence="3" id="KW-1185">Reference proteome</keyword>
<organism evidence="2 3">
    <name type="scientific">Dunaliella salina</name>
    <name type="common">Green alga</name>
    <name type="synonym">Protococcus salinus</name>
    <dbReference type="NCBI Taxonomy" id="3046"/>
    <lineage>
        <taxon>Eukaryota</taxon>
        <taxon>Viridiplantae</taxon>
        <taxon>Chlorophyta</taxon>
        <taxon>core chlorophytes</taxon>
        <taxon>Chlorophyceae</taxon>
        <taxon>CS clade</taxon>
        <taxon>Chlamydomonadales</taxon>
        <taxon>Dunaliellaceae</taxon>
        <taxon>Dunaliella</taxon>
    </lineage>
</organism>
<feature type="region of interest" description="Disordered" evidence="1">
    <location>
        <begin position="1"/>
        <end position="22"/>
    </location>
</feature>
<name>A0ABQ7FY38_DUNSA</name>
<evidence type="ECO:0000313" key="2">
    <source>
        <dbReference type="EMBL" id="KAF5827280.1"/>
    </source>
</evidence>
<feature type="compositionally biased region" description="Basic residues" evidence="1">
    <location>
        <begin position="1"/>
        <end position="15"/>
    </location>
</feature>
<dbReference type="Proteomes" id="UP000815325">
    <property type="component" value="Unassembled WGS sequence"/>
</dbReference>